<evidence type="ECO:0000256" key="4">
    <source>
        <dbReference type="ARBA" id="ARBA00022737"/>
    </source>
</evidence>
<dbReference type="PANTHER" id="PTHR43652">
    <property type="entry name" value="BASIC AMINO ACID ANTIPORTER YFCC-RELATED"/>
    <property type="match status" value="1"/>
</dbReference>
<reference evidence="9 10" key="1">
    <citation type="submission" date="2017-11" db="EMBL/GenBank/DDBJ databases">
        <title>Evolution of Phototrophy in the Chloroflexi Phylum Driven by Horizontal Gene Transfer.</title>
        <authorList>
            <person name="Ward L.M."/>
            <person name="Hemp J."/>
            <person name="Shih P.M."/>
            <person name="Mcglynn S.E."/>
            <person name="Fischer W."/>
        </authorList>
    </citation>
    <scope>NUCLEOTIDE SEQUENCE [LARGE SCALE GENOMIC DNA]</scope>
    <source>
        <strain evidence="9">CP2_2F</strain>
    </source>
</reference>
<keyword evidence="6 7" id="KW-0472">Membrane</keyword>
<comment type="subcellular location">
    <subcellularLocation>
        <location evidence="1">Membrane</location>
        <topology evidence="1">Multi-pass membrane protein</topology>
    </subcellularLocation>
</comment>
<feature type="transmembrane region" description="Helical" evidence="7">
    <location>
        <begin position="425"/>
        <end position="441"/>
    </location>
</feature>
<dbReference type="InterPro" id="IPR036721">
    <property type="entry name" value="RCK_C_sf"/>
</dbReference>
<dbReference type="GO" id="GO:0008324">
    <property type="term" value="F:monoatomic cation transmembrane transporter activity"/>
    <property type="evidence" value="ECO:0007669"/>
    <property type="project" value="InterPro"/>
</dbReference>
<dbReference type="EMBL" id="PGTK01000002">
    <property type="protein sequence ID" value="PJF31699.1"/>
    <property type="molecule type" value="Genomic_DNA"/>
</dbReference>
<evidence type="ECO:0000256" key="7">
    <source>
        <dbReference type="SAM" id="Phobius"/>
    </source>
</evidence>
<evidence type="ECO:0000313" key="9">
    <source>
        <dbReference type="EMBL" id="PJF31699.1"/>
    </source>
</evidence>
<dbReference type="PANTHER" id="PTHR43652:SF1">
    <property type="entry name" value="RESPONSE REGULATOR"/>
    <property type="match status" value="1"/>
</dbReference>
<organism evidence="9 10">
    <name type="scientific">Candidatus Thermofonsia Clade 1 bacterium</name>
    <dbReference type="NCBI Taxonomy" id="2364210"/>
    <lineage>
        <taxon>Bacteria</taxon>
        <taxon>Bacillati</taxon>
        <taxon>Chloroflexota</taxon>
        <taxon>Candidatus Thermofontia</taxon>
        <taxon>Candidatus Thermofonsia Clade 1</taxon>
    </lineage>
</organism>
<proteinExistence type="predicted"/>
<feature type="transmembrane region" description="Helical" evidence="7">
    <location>
        <begin position="175"/>
        <end position="196"/>
    </location>
</feature>
<keyword evidence="5 7" id="KW-1133">Transmembrane helix</keyword>
<dbReference type="Pfam" id="PF03600">
    <property type="entry name" value="CitMHS"/>
    <property type="match status" value="1"/>
</dbReference>
<dbReference type="InterPro" id="IPR031312">
    <property type="entry name" value="Na/sul_symport_CS"/>
</dbReference>
<feature type="transmembrane region" description="Helical" evidence="7">
    <location>
        <begin position="595"/>
        <end position="615"/>
    </location>
</feature>
<evidence type="ECO:0000259" key="8">
    <source>
        <dbReference type="PROSITE" id="PS51202"/>
    </source>
</evidence>
<dbReference type="Gene3D" id="3.30.70.1450">
    <property type="entry name" value="Regulator of K+ conductance, C-terminal domain"/>
    <property type="match status" value="2"/>
</dbReference>
<feature type="transmembrane region" description="Helical" evidence="7">
    <location>
        <begin position="52"/>
        <end position="71"/>
    </location>
</feature>
<feature type="transmembrane region" description="Helical" evidence="7">
    <location>
        <begin position="447"/>
        <end position="465"/>
    </location>
</feature>
<comment type="caution">
    <text evidence="9">The sequence shown here is derived from an EMBL/GenBank/DDBJ whole genome shotgun (WGS) entry which is preliminary data.</text>
</comment>
<keyword evidence="2" id="KW-0813">Transport</keyword>
<evidence type="ECO:0000256" key="2">
    <source>
        <dbReference type="ARBA" id="ARBA00022448"/>
    </source>
</evidence>
<name>A0A2M8P2C7_9CHLR</name>
<sequence>MEFQTLITVAVLVIAIGLFVWDKLRVDIVALLVLIALFGTGVITESEALAGFANRTVISIGALFIVGGAVFQTGLADAIANRILKIAGTSYTRLLLVLMIAVATMSAFISSTGVVALLLPSVISLAAKTRLAPSRLLLPLSISALIGGSSTLIGTPPNLLAAERLSLAGYQTFNFFSFTPISLAILFASVLFVVTLGKRLLPERQAVQKVQPVTTPAELFKLYHLPESLYRLRVDAQSPLVGKTLAESNLREQFDLSVLSAIHAHGRRTGAFGTNHRAEYLRPDVPIQADDILIVQGKAESVSQAAAYWRLAIMANEPVVEQDVITNEVGIAEVMLRPRSAALDKTLTDLNFGRTHRLTVLDIRRPGYDGTLDLKQTPLRFGDMLLVQGQWKDIFALKQQHRRDYIVMGEPEAAEFGAFQRADRAPIVLIVLAVMVLAIMINPDLLTLASLTAAVVVVLTGCITMDEAYESIDWKTLFLIAGMLPLSTALVKVGLVDSIATSLRTGLSGLGIYAVIAGLFVITALFTQVLSNTVTTVLIAPIAIAAARDLNVAPQAFVMAVAIAASMAFATPIASPVNTLVMSPGNYKFSDYARIGVPLLLISMVITLILLPLLFPL</sequence>
<dbReference type="Proteomes" id="UP000228921">
    <property type="component" value="Unassembled WGS sequence"/>
</dbReference>
<feature type="transmembrane region" description="Helical" evidence="7">
    <location>
        <begin position="556"/>
        <end position="575"/>
    </location>
</feature>
<feature type="transmembrane region" description="Helical" evidence="7">
    <location>
        <begin position="28"/>
        <end position="46"/>
    </location>
</feature>
<feature type="domain" description="RCK C-terminal" evidence="8">
    <location>
        <begin position="317"/>
        <end position="403"/>
    </location>
</feature>
<feature type="transmembrane region" description="Helical" evidence="7">
    <location>
        <begin position="6"/>
        <end position="21"/>
    </location>
</feature>
<dbReference type="SUPFAM" id="SSF116726">
    <property type="entry name" value="TrkA C-terminal domain-like"/>
    <property type="match status" value="2"/>
</dbReference>
<dbReference type="InterPro" id="IPR006037">
    <property type="entry name" value="RCK_C"/>
</dbReference>
<feature type="domain" description="RCK C-terminal" evidence="8">
    <location>
        <begin position="217"/>
        <end position="311"/>
    </location>
</feature>
<dbReference type="InterPro" id="IPR004680">
    <property type="entry name" value="Cit_transptr-like_dom"/>
</dbReference>
<evidence type="ECO:0000256" key="5">
    <source>
        <dbReference type="ARBA" id="ARBA00022989"/>
    </source>
</evidence>
<dbReference type="PROSITE" id="PS01271">
    <property type="entry name" value="NA_SULFATE"/>
    <property type="match status" value="1"/>
</dbReference>
<dbReference type="InterPro" id="IPR051679">
    <property type="entry name" value="DASS-Related_Transporters"/>
</dbReference>
<gene>
    <name evidence="9" type="ORF">CUN51_01805</name>
</gene>
<dbReference type="PROSITE" id="PS51202">
    <property type="entry name" value="RCK_C"/>
    <property type="match status" value="2"/>
</dbReference>
<evidence type="ECO:0000256" key="1">
    <source>
        <dbReference type="ARBA" id="ARBA00004141"/>
    </source>
</evidence>
<dbReference type="GO" id="GO:0006813">
    <property type="term" value="P:potassium ion transport"/>
    <property type="evidence" value="ECO:0007669"/>
    <property type="project" value="InterPro"/>
</dbReference>
<feature type="transmembrane region" description="Helical" evidence="7">
    <location>
        <begin position="512"/>
        <end position="544"/>
    </location>
</feature>
<evidence type="ECO:0000256" key="6">
    <source>
        <dbReference type="ARBA" id="ARBA00023136"/>
    </source>
</evidence>
<evidence type="ECO:0000256" key="3">
    <source>
        <dbReference type="ARBA" id="ARBA00022692"/>
    </source>
</evidence>
<accession>A0A2M8P2C7</accession>
<evidence type="ECO:0000313" key="10">
    <source>
        <dbReference type="Proteomes" id="UP000228921"/>
    </source>
</evidence>
<feature type="transmembrane region" description="Helical" evidence="7">
    <location>
        <begin position="477"/>
        <end position="500"/>
    </location>
</feature>
<dbReference type="AlphaFoldDB" id="A0A2M8P2C7"/>
<keyword evidence="4" id="KW-0677">Repeat</keyword>
<dbReference type="Pfam" id="PF02080">
    <property type="entry name" value="TrkA_C"/>
    <property type="match status" value="1"/>
</dbReference>
<protein>
    <submittedName>
        <fullName evidence="9">SLC13 family permease</fullName>
    </submittedName>
</protein>
<keyword evidence="3 7" id="KW-0812">Transmembrane</keyword>
<dbReference type="GO" id="GO:0005886">
    <property type="term" value="C:plasma membrane"/>
    <property type="evidence" value="ECO:0007669"/>
    <property type="project" value="TreeGrafter"/>
</dbReference>